<evidence type="ECO:0000313" key="15">
    <source>
        <dbReference type="Proteomes" id="UP001176521"/>
    </source>
</evidence>
<feature type="region of interest" description="Disordered" evidence="11">
    <location>
        <begin position="1"/>
        <end position="70"/>
    </location>
</feature>
<feature type="transmembrane region" description="Helical" evidence="12">
    <location>
        <begin position="226"/>
        <end position="247"/>
    </location>
</feature>
<feature type="compositionally biased region" description="Polar residues" evidence="11">
    <location>
        <begin position="12"/>
        <end position="24"/>
    </location>
</feature>
<organism evidence="14 15">
    <name type="scientific">Tilletia horrida</name>
    <dbReference type="NCBI Taxonomy" id="155126"/>
    <lineage>
        <taxon>Eukaryota</taxon>
        <taxon>Fungi</taxon>
        <taxon>Dikarya</taxon>
        <taxon>Basidiomycota</taxon>
        <taxon>Ustilaginomycotina</taxon>
        <taxon>Exobasidiomycetes</taxon>
        <taxon>Tilletiales</taxon>
        <taxon>Tilletiaceae</taxon>
        <taxon>Tilletia</taxon>
    </lineage>
</organism>
<keyword evidence="15" id="KW-1185">Reference proteome</keyword>
<dbReference type="PANTHER" id="PTHR31297">
    <property type="entry name" value="GLUCAN ENDO-1,6-BETA-GLUCOSIDASE B"/>
    <property type="match status" value="1"/>
</dbReference>
<comment type="similarity">
    <text evidence="2 10">Belongs to the glycosyl hydrolase 5 (cellulase A) family.</text>
</comment>
<dbReference type="AlphaFoldDB" id="A0AAN6JME5"/>
<comment type="subcellular location">
    <subcellularLocation>
        <location evidence="1">Secreted</location>
    </subcellularLocation>
</comment>
<dbReference type="GO" id="GO:0009251">
    <property type="term" value="P:glucan catabolic process"/>
    <property type="evidence" value="ECO:0007669"/>
    <property type="project" value="TreeGrafter"/>
</dbReference>
<evidence type="ECO:0000256" key="11">
    <source>
        <dbReference type="SAM" id="MobiDB-lite"/>
    </source>
</evidence>
<evidence type="ECO:0000313" key="14">
    <source>
        <dbReference type="EMBL" id="KAK0519420.1"/>
    </source>
</evidence>
<sequence length="602" mass="66095">MDPQHGTAENGFYTQPLAQHSNGYLGQHHDEASLKAASDFPSPSASPRPSTSHLMDDQRPGSAQSGQQQQYYQLTDPQIRYAAVQHDMGASTPDGGPSRITSYAESSTTLASVEPRKAYAMQIQQHQGGATPVTGSALRNAYPMTSVAAQQQGGNGMQQQQQYQHQQQQQQQQQQMYGGAAGGRPQMQMRGNMPPQGQGMGGPRPNLPVIKGGISEKPSFQQRRPWFIRLFLLLVVCAIAGGVVAAIKIIQMNRNKRPNLAPTGGSIVTYFDLPKWNWTSPTSRAFGVNLGNWLVLERWLDEDAFVAMCGSAAFDEYHCTKTLGTDASVKALQTHQTNFIAESDIDAMQAVGVNMVRVTLGFWALIPTVSPEPYVNAGQMDQLKKLLGWLNTRKMRAIISLHGMPGSQSGDQSTGQFRNKDRGANWFTAQNQQRSIATVQALMDWIDALSPELASTIAAVLPVNEPNQMTNDDGTFAATLQDFYTQSYAILSKSSMVMAIHSGQGPNNRPAVWASWLADKDPSSILWEAHPYPGWFPSRSSKHAIYKRICDVVQLPEQLPARVPVFVGEWSVLSGVEEDGWVQSYWQTQLAAYSQSAGSTFW</sequence>
<protein>
    <recommendedName>
        <fullName evidence="9">glucan 1,3-beta-glucosidase</fullName>
        <ecNumber evidence="9">3.2.1.58</ecNumber>
    </recommendedName>
</protein>
<keyword evidence="6 10" id="KW-0326">Glycosidase</keyword>
<dbReference type="Pfam" id="PF00150">
    <property type="entry name" value="Cellulase"/>
    <property type="match status" value="1"/>
</dbReference>
<dbReference type="SUPFAM" id="SSF51445">
    <property type="entry name" value="(Trans)glycosidases"/>
    <property type="match status" value="1"/>
</dbReference>
<feature type="compositionally biased region" description="Low complexity" evidence="11">
    <location>
        <begin position="36"/>
        <end position="52"/>
    </location>
</feature>
<dbReference type="PANTHER" id="PTHR31297:SF1">
    <property type="entry name" value="GLUCAN 1,3-BETA-GLUCOSIDASE I_II-RELATED"/>
    <property type="match status" value="1"/>
</dbReference>
<evidence type="ECO:0000256" key="8">
    <source>
        <dbReference type="ARBA" id="ARBA00036824"/>
    </source>
</evidence>
<keyword evidence="7" id="KW-0961">Cell wall biogenesis/degradation</keyword>
<dbReference type="GO" id="GO:0071555">
    <property type="term" value="P:cell wall organization"/>
    <property type="evidence" value="ECO:0007669"/>
    <property type="project" value="UniProtKB-KW"/>
</dbReference>
<evidence type="ECO:0000256" key="1">
    <source>
        <dbReference type="ARBA" id="ARBA00004613"/>
    </source>
</evidence>
<dbReference type="Proteomes" id="UP001176521">
    <property type="component" value="Unassembled WGS sequence"/>
</dbReference>
<dbReference type="GO" id="GO:0004338">
    <property type="term" value="F:glucan exo-1,3-beta-glucosidase activity"/>
    <property type="evidence" value="ECO:0007669"/>
    <property type="project" value="UniProtKB-EC"/>
</dbReference>
<evidence type="ECO:0000256" key="9">
    <source>
        <dbReference type="ARBA" id="ARBA00038929"/>
    </source>
</evidence>
<dbReference type="GO" id="GO:0009986">
    <property type="term" value="C:cell surface"/>
    <property type="evidence" value="ECO:0007669"/>
    <property type="project" value="TreeGrafter"/>
</dbReference>
<evidence type="ECO:0000259" key="13">
    <source>
        <dbReference type="Pfam" id="PF00150"/>
    </source>
</evidence>
<dbReference type="Gene3D" id="3.20.20.80">
    <property type="entry name" value="Glycosidases"/>
    <property type="match status" value="1"/>
</dbReference>
<feature type="compositionally biased region" description="Low complexity" evidence="11">
    <location>
        <begin position="61"/>
        <end position="70"/>
    </location>
</feature>
<evidence type="ECO:0000256" key="3">
    <source>
        <dbReference type="ARBA" id="ARBA00022525"/>
    </source>
</evidence>
<keyword evidence="12" id="KW-0472">Membrane</keyword>
<dbReference type="InterPro" id="IPR017853">
    <property type="entry name" value="GH"/>
</dbReference>
<name>A0AAN6JME5_9BASI</name>
<comment type="catalytic activity">
    <reaction evidence="8">
        <text>Successive hydrolysis of beta-D-glucose units from the non-reducing ends of (1-&gt;3)-beta-D-glucans, releasing alpha-glucose.</text>
        <dbReference type="EC" id="3.2.1.58"/>
    </reaction>
</comment>
<keyword evidence="12" id="KW-0812">Transmembrane</keyword>
<evidence type="ECO:0000256" key="7">
    <source>
        <dbReference type="ARBA" id="ARBA00023316"/>
    </source>
</evidence>
<keyword evidence="4" id="KW-0732">Signal</keyword>
<proteinExistence type="inferred from homology"/>
<keyword evidence="12" id="KW-1133">Transmembrane helix</keyword>
<dbReference type="GO" id="GO:0005576">
    <property type="term" value="C:extracellular region"/>
    <property type="evidence" value="ECO:0007669"/>
    <property type="project" value="UniProtKB-SubCell"/>
</dbReference>
<dbReference type="InterPro" id="IPR001547">
    <property type="entry name" value="Glyco_hydro_5"/>
</dbReference>
<evidence type="ECO:0000256" key="5">
    <source>
        <dbReference type="ARBA" id="ARBA00022801"/>
    </source>
</evidence>
<evidence type="ECO:0000256" key="12">
    <source>
        <dbReference type="SAM" id="Phobius"/>
    </source>
</evidence>
<gene>
    <name evidence="14" type="ORF">OC842_007461</name>
</gene>
<comment type="caution">
    <text evidence="14">The sequence shown here is derived from an EMBL/GenBank/DDBJ whole genome shotgun (WGS) entry which is preliminary data.</text>
</comment>
<keyword evidence="5 10" id="KW-0378">Hydrolase</keyword>
<dbReference type="EC" id="3.2.1.58" evidence="9"/>
<reference evidence="14" key="1">
    <citation type="journal article" date="2023" name="PhytoFront">
        <title>Draft Genome Resources of Seven Strains of Tilletia horrida, Causal Agent of Kernel Smut of Rice.</title>
        <authorList>
            <person name="Khanal S."/>
            <person name="Antony Babu S."/>
            <person name="Zhou X.G."/>
        </authorList>
    </citation>
    <scope>NUCLEOTIDE SEQUENCE</scope>
    <source>
        <strain evidence="14">TX3</strain>
    </source>
</reference>
<accession>A0AAN6JME5</accession>
<evidence type="ECO:0000256" key="2">
    <source>
        <dbReference type="ARBA" id="ARBA00005641"/>
    </source>
</evidence>
<keyword evidence="3" id="KW-0964">Secreted</keyword>
<evidence type="ECO:0000256" key="10">
    <source>
        <dbReference type="RuleBase" id="RU361153"/>
    </source>
</evidence>
<evidence type="ECO:0000256" key="6">
    <source>
        <dbReference type="ARBA" id="ARBA00023295"/>
    </source>
</evidence>
<evidence type="ECO:0000256" key="4">
    <source>
        <dbReference type="ARBA" id="ARBA00022729"/>
    </source>
</evidence>
<dbReference type="InterPro" id="IPR050386">
    <property type="entry name" value="Glycosyl_hydrolase_5"/>
</dbReference>
<dbReference type="EMBL" id="JAPDMQ010000993">
    <property type="protein sequence ID" value="KAK0519420.1"/>
    <property type="molecule type" value="Genomic_DNA"/>
</dbReference>
<feature type="domain" description="Glycoside hydrolase family 5" evidence="13">
    <location>
        <begin position="325"/>
        <end position="574"/>
    </location>
</feature>
<feature type="region of interest" description="Disordered" evidence="11">
    <location>
        <begin position="148"/>
        <end position="185"/>
    </location>
</feature>